<evidence type="ECO:0000313" key="2">
    <source>
        <dbReference type="Proteomes" id="UP001381693"/>
    </source>
</evidence>
<dbReference type="AlphaFoldDB" id="A0AAN9FTL4"/>
<sequence>MNISTGQILAGTTLVDAKHLSLEAMNAATTTNADKIVQLKTETFPTHLKKTSQGIYPWISSAHLFASSKRDLCPPPPPEDAFHLHVLRSLCQISLNKQASLINPVLLSLEEYGRSMDGAQVNSCQEKQVIKTFCCELDVLQMQEETEVPQ</sequence>
<keyword evidence="2" id="KW-1185">Reference proteome</keyword>
<reference evidence="1 2" key="1">
    <citation type="submission" date="2023-11" db="EMBL/GenBank/DDBJ databases">
        <title>Halocaridina rubra genome assembly.</title>
        <authorList>
            <person name="Smith C."/>
        </authorList>
    </citation>
    <scope>NUCLEOTIDE SEQUENCE [LARGE SCALE GENOMIC DNA]</scope>
    <source>
        <strain evidence="1">EP-1</strain>
        <tissue evidence="1">Whole</tissue>
    </source>
</reference>
<comment type="caution">
    <text evidence="1">The sequence shown here is derived from an EMBL/GenBank/DDBJ whole genome shotgun (WGS) entry which is preliminary data.</text>
</comment>
<proteinExistence type="predicted"/>
<organism evidence="1 2">
    <name type="scientific">Halocaridina rubra</name>
    <name type="common">Hawaiian red shrimp</name>
    <dbReference type="NCBI Taxonomy" id="373956"/>
    <lineage>
        <taxon>Eukaryota</taxon>
        <taxon>Metazoa</taxon>
        <taxon>Ecdysozoa</taxon>
        <taxon>Arthropoda</taxon>
        <taxon>Crustacea</taxon>
        <taxon>Multicrustacea</taxon>
        <taxon>Malacostraca</taxon>
        <taxon>Eumalacostraca</taxon>
        <taxon>Eucarida</taxon>
        <taxon>Decapoda</taxon>
        <taxon>Pleocyemata</taxon>
        <taxon>Caridea</taxon>
        <taxon>Atyoidea</taxon>
        <taxon>Atyidae</taxon>
        <taxon>Halocaridina</taxon>
    </lineage>
</organism>
<evidence type="ECO:0000313" key="1">
    <source>
        <dbReference type="EMBL" id="KAK7086311.1"/>
    </source>
</evidence>
<gene>
    <name evidence="1" type="ORF">SK128_005002</name>
</gene>
<accession>A0AAN9FTL4</accession>
<protein>
    <submittedName>
        <fullName evidence="1">Uncharacterized protein</fullName>
    </submittedName>
</protein>
<dbReference type="Proteomes" id="UP001381693">
    <property type="component" value="Unassembled WGS sequence"/>
</dbReference>
<name>A0AAN9FTL4_HALRR</name>
<dbReference type="EMBL" id="JAXCGZ010000253">
    <property type="protein sequence ID" value="KAK7086311.1"/>
    <property type="molecule type" value="Genomic_DNA"/>
</dbReference>